<dbReference type="AlphaFoldDB" id="A0AAN8ZGY3"/>
<accession>A0AAN8ZGY3</accession>
<protein>
    <submittedName>
        <fullName evidence="2">Uncharacterized protein</fullName>
    </submittedName>
</protein>
<dbReference type="Proteomes" id="UP001370490">
    <property type="component" value="Unassembled WGS sequence"/>
</dbReference>
<feature type="compositionally biased region" description="Low complexity" evidence="1">
    <location>
        <begin position="497"/>
        <end position="510"/>
    </location>
</feature>
<dbReference type="InterPro" id="IPR012866">
    <property type="entry name" value="DUF1644"/>
</dbReference>
<feature type="compositionally biased region" description="Basic and acidic residues" evidence="1">
    <location>
        <begin position="516"/>
        <end position="528"/>
    </location>
</feature>
<sequence length="668" mass="74958">MKRHRSADADIHVVHQEWDEVLCPICMDHPHNAVLLLCTSHEKGCRSYICDTSYRHSNCLDRFRKLRTDSKDNSSPQFSSSVNPRSSGHTSSLDLNLTASIELREGHENYNVRTNNGMVSAQFPVVPGEHGDMDTDGTAEVRDTESTLERISFEQLGSENSSRSRLGLKCPLCRGFVLGWKIEEEARRYLNLKSRSCSSESCSFCGNYQELRRHARRVHPTSRPAEVDPLRQQVWQRLERQRERADIINAIRAAMPGAIVFGDYIIENGERPSIERGNNPAEENQSSWTTLYLFQMIDSIEQTVESSGPSRGWTRHRPSTGASSDHRYLWGENLLGIQNDNNYEDSEEDNDDNDDDSNASGEWGEDILQWLFKITNEEQERETLSSLNNNKQEGIDAKLKDIVLSKHCGTKQRSKRAESLRFNSKNPSTFSILFRRGNAKACFYSTLNLKRLGSIRHQGKVWIHCMKMKEEDVSNGANISHKTDASAHGGNKVLPISDTTPSSSSSSTGSNEQCEPSDRKSRFKGDKTKAISRMKELIRWAAAAKAEKGGKYITRKVLYFKNRGTLKAVPDEDQLSNESPKISLRWDVGSCSTSSSVYSSFSAASSFKHYPASNKPSISSTSIHDLDLCSSTRAGNWITTDSESLKHILLCSINCSPAGVFSAESLED</sequence>
<feature type="region of interest" description="Disordered" evidence="1">
    <location>
        <begin position="69"/>
        <end position="92"/>
    </location>
</feature>
<evidence type="ECO:0000313" key="2">
    <source>
        <dbReference type="EMBL" id="KAK6937666.1"/>
    </source>
</evidence>
<evidence type="ECO:0000313" key="3">
    <source>
        <dbReference type="Proteomes" id="UP001370490"/>
    </source>
</evidence>
<feature type="compositionally biased region" description="Acidic residues" evidence="1">
    <location>
        <begin position="342"/>
        <end position="357"/>
    </location>
</feature>
<feature type="region of interest" description="Disordered" evidence="1">
    <location>
        <begin position="304"/>
        <end position="326"/>
    </location>
</feature>
<proteinExistence type="predicted"/>
<feature type="region of interest" description="Disordered" evidence="1">
    <location>
        <begin position="339"/>
        <end position="360"/>
    </location>
</feature>
<feature type="compositionally biased region" description="Polar residues" evidence="1">
    <location>
        <begin position="73"/>
        <end position="92"/>
    </location>
</feature>
<dbReference type="PANTHER" id="PTHR31197:SF2">
    <property type="entry name" value="C2H2-TYPE DOMAIN-CONTAINING PROTEIN"/>
    <property type="match status" value="1"/>
</dbReference>
<organism evidence="2 3">
    <name type="scientific">Dillenia turbinata</name>
    <dbReference type="NCBI Taxonomy" id="194707"/>
    <lineage>
        <taxon>Eukaryota</taxon>
        <taxon>Viridiplantae</taxon>
        <taxon>Streptophyta</taxon>
        <taxon>Embryophyta</taxon>
        <taxon>Tracheophyta</taxon>
        <taxon>Spermatophyta</taxon>
        <taxon>Magnoliopsida</taxon>
        <taxon>eudicotyledons</taxon>
        <taxon>Gunneridae</taxon>
        <taxon>Pentapetalae</taxon>
        <taxon>Dilleniales</taxon>
        <taxon>Dilleniaceae</taxon>
        <taxon>Dillenia</taxon>
    </lineage>
</organism>
<dbReference type="PANTHER" id="PTHR31197">
    <property type="entry name" value="OS01G0612600 PROTEIN"/>
    <property type="match status" value="1"/>
</dbReference>
<comment type="caution">
    <text evidence="2">The sequence shown here is derived from an EMBL/GenBank/DDBJ whole genome shotgun (WGS) entry which is preliminary data.</text>
</comment>
<name>A0AAN8ZGY3_9MAGN</name>
<keyword evidence="3" id="KW-1185">Reference proteome</keyword>
<dbReference type="Pfam" id="PF07800">
    <property type="entry name" value="DUF1644"/>
    <property type="match status" value="1"/>
</dbReference>
<gene>
    <name evidence="2" type="ORF">RJ641_031174</name>
</gene>
<feature type="region of interest" description="Disordered" evidence="1">
    <location>
        <begin position="479"/>
        <end position="528"/>
    </location>
</feature>
<evidence type="ECO:0000256" key="1">
    <source>
        <dbReference type="SAM" id="MobiDB-lite"/>
    </source>
</evidence>
<reference evidence="2 3" key="1">
    <citation type="submission" date="2023-12" db="EMBL/GenBank/DDBJ databases">
        <title>A high-quality genome assembly for Dillenia turbinata (Dilleniales).</title>
        <authorList>
            <person name="Chanderbali A."/>
        </authorList>
    </citation>
    <scope>NUCLEOTIDE SEQUENCE [LARGE SCALE GENOMIC DNA]</scope>
    <source>
        <strain evidence="2">LSX21</strain>
        <tissue evidence="2">Leaf</tissue>
    </source>
</reference>
<dbReference type="EMBL" id="JBAMMX010000006">
    <property type="protein sequence ID" value="KAK6937666.1"/>
    <property type="molecule type" value="Genomic_DNA"/>
</dbReference>